<comment type="caution">
    <text evidence="2">The sequence shown here is derived from an EMBL/GenBank/DDBJ whole genome shotgun (WGS) entry which is preliminary data.</text>
</comment>
<reference evidence="2" key="1">
    <citation type="submission" date="2023-02" db="EMBL/GenBank/DDBJ databases">
        <title>Actinomadura rubrobrunea NBRC 14622.</title>
        <authorList>
            <person name="Ichikawa N."/>
            <person name="Sato H."/>
            <person name="Tonouchi N."/>
        </authorList>
    </citation>
    <scope>NUCLEOTIDE SEQUENCE</scope>
    <source>
        <strain evidence="2">NBRC 14622</strain>
    </source>
</reference>
<dbReference type="Proteomes" id="UP001165124">
    <property type="component" value="Unassembled WGS sequence"/>
</dbReference>
<dbReference type="PANTHER" id="PTHR35273:SF2">
    <property type="entry name" value="ALPHA-GALACTOSIDASE"/>
    <property type="match status" value="1"/>
</dbReference>
<sequence>MWAPAPGTPWDWQLKVPVDTSVDVLVYDIDGFENGADVVREPRREGRRVICCINVGAAESFHPDYRLFPREVVGKGNGWEGERWLDIRRIDVLGHVMARASTCAAPKGSTRASRPGGRVRLRHRLPAHGG</sequence>
<protein>
    <recommendedName>
        <fullName evidence="1">Glycoside-hydrolase family GH114 TIM-barrel domain-containing protein</fullName>
    </recommendedName>
</protein>
<dbReference type="PANTHER" id="PTHR35273">
    <property type="entry name" value="ALPHA-1,4 POLYGALACTOSAMINIDASE, PUTATIVE (AFU_ORTHOLOGUE AFUA_3G07890)-RELATED"/>
    <property type="match status" value="1"/>
</dbReference>
<organism evidence="2 3">
    <name type="scientific">Actinomadura rubrobrunea</name>
    <dbReference type="NCBI Taxonomy" id="115335"/>
    <lineage>
        <taxon>Bacteria</taxon>
        <taxon>Bacillati</taxon>
        <taxon>Actinomycetota</taxon>
        <taxon>Actinomycetes</taxon>
        <taxon>Streptosporangiales</taxon>
        <taxon>Thermomonosporaceae</taxon>
        <taxon>Actinomadura</taxon>
    </lineage>
</organism>
<evidence type="ECO:0000313" key="2">
    <source>
        <dbReference type="EMBL" id="GLW65535.1"/>
    </source>
</evidence>
<dbReference type="InterPro" id="IPR013785">
    <property type="entry name" value="Aldolase_TIM"/>
</dbReference>
<accession>A0A9W6PX07</accession>
<proteinExistence type="predicted"/>
<evidence type="ECO:0000259" key="1">
    <source>
        <dbReference type="Pfam" id="PF03537"/>
    </source>
</evidence>
<gene>
    <name evidence="2" type="ORF">Arub01_37790</name>
</gene>
<dbReference type="AlphaFoldDB" id="A0A9W6PX07"/>
<keyword evidence="3" id="KW-1185">Reference proteome</keyword>
<dbReference type="InterPro" id="IPR017853">
    <property type="entry name" value="GH"/>
</dbReference>
<dbReference type="InterPro" id="IPR004352">
    <property type="entry name" value="GH114_TIM-barrel"/>
</dbReference>
<dbReference type="SUPFAM" id="SSF51445">
    <property type="entry name" value="(Trans)glycosidases"/>
    <property type="match status" value="1"/>
</dbReference>
<dbReference type="Gene3D" id="3.20.20.70">
    <property type="entry name" value="Aldolase class I"/>
    <property type="match status" value="1"/>
</dbReference>
<dbReference type="Pfam" id="PF03537">
    <property type="entry name" value="Glyco_hydro_114"/>
    <property type="match status" value="1"/>
</dbReference>
<dbReference type="EMBL" id="BSRZ01000009">
    <property type="protein sequence ID" value="GLW65535.1"/>
    <property type="molecule type" value="Genomic_DNA"/>
</dbReference>
<name>A0A9W6PX07_9ACTN</name>
<feature type="domain" description="Glycoside-hydrolase family GH114 TIM-barrel" evidence="1">
    <location>
        <begin position="10"/>
        <end position="104"/>
    </location>
</feature>
<evidence type="ECO:0000313" key="3">
    <source>
        <dbReference type="Proteomes" id="UP001165124"/>
    </source>
</evidence>